<keyword evidence="2" id="KW-1185">Reference proteome</keyword>
<name>A0A158P7T2_ANGCA</name>
<feature type="signal peptide" evidence="1">
    <location>
        <begin position="1"/>
        <end position="20"/>
    </location>
</feature>
<dbReference type="AlphaFoldDB" id="A0A158P7T2"/>
<dbReference type="STRING" id="6313.A0A158P7T2"/>
<reference evidence="3" key="2">
    <citation type="submission" date="2016-04" db="UniProtKB">
        <authorList>
            <consortium name="WormBaseParasite"/>
        </authorList>
    </citation>
    <scope>IDENTIFICATION</scope>
</reference>
<accession>A0A158P7T2</accession>
<proteinExistence type="predicted"/>
<dbReference type="WBParaSite" id="ACAC_0000310801-mRNA-1">
    <property type="protein sequence ID" value="ACAC_0000310801-mRNA-1"/>
    <property type="gene ID" value="ACAC_0000310801"/>
</dbReference>
<keyword evidence="1" id="KW-0732">Signal</keyword>
<sequence>MNVTLQLASICALVVVFVLAAPPLSVVPSYACSADDRTQLPCMCCKKDCWYSIAAAATHELGHVPGEAGEREALATLHFIRACMQTDCAAQCMFEQAMRQDVLRSLRGPAL</sequence>
<evidence type="ECO:0000256" key="1">
    <source>
        <dbReference type="SAM" id="SignalP"/>
    </source>
</evidence>
<organism evidence="2 3">
    <name type="scientific">Angiostrongylus cantonensis</name>
    <name type="common">Rat lungworm</name>
    <dbReference type="NCBI Taxonomy" id="6313"/>
    <lineage>
        <taxon>Eukaryota</taxon>
        <taxon>Metazoa</taxon>
        <taxon>Ecdysozoa</taxon>
        <taxon>Nematoda</taxon>
        <taxon>Chromadorea</taxon>
        <taxon>Rhabditida</taxon>
        <taxon>Rhabditina</taxon>
        <taxon>Rhabditomorpha</taxon>
        <taxon>Strongyloidea</taxon>
        <taxon>Metastrongylidae</taxon>
        <taxon>Angiostrongylus</taxon>
    </lineage>
</organism>
<evidence type="ECO:0000313" key="3">
    <source>
        <dbReference type="WBParaSite" id="ACAC_0000310801-mRNA-1"/>
    </source>
</evidence>
<protein>
    <submittedName>
        <fullName evidence="3">Uncharacterized protein</fullName>
    </submittedName>
</protein>
<reference evidence="2" key="1">
    <citation type="submission" date="2012-09" db="EMBL/GenBank/DDBJ databases">
        <authorList>
            <person name="Martin A.A."/>
        </authorList>
    </citation>
    <scope>NUCLEOTIDE SEQUENCE</scope>
</reference>
<evidence type="ECO:0000313" key="2">
    <source>
        <dbReference type="Proteomes" id="UP000035642"/>
    </source>
</evidence>
<dbReference type="Proteomes" id="UP000035642">
    <property type="component" value="Unassembled WGS sequence"/>
</dbReference>
<feature type="chain" id="PRO_5007630089" evidence="1">
    <location>
        <begin position="21"/>
        <end position="111"/>
    </location>
</feature>